<evidence type="ECO:0000313" key="1">
    <source>
        <dbReference type="EMBL" id="SIN97772.1"/>
    </source>
</evidence>
<organism evidence="1 2">
    <name type="scientific">Chitinophaga niabensis</name>
    <dbReference type="NCBI Taxonomy" id="536979"/>
    <lineage>
        <taxon>Bacteria</taxon>
        <taxon>Pseudomonadati</taxon>
        <taxon>Bacteroidota</taxon>
        <taxon>Chitinophagia</taxon>
        <taxon>Chitinophagales</taxon>
        <taxon>Chitinophagaceae</taxon>
        <taxon>Chitinophaga</taxon>
    </lineage>
</organism>
<dbReference type="EMBL" id="FSRA01000001">
    <property type="protein sequence ID" value="SIN97772.1"/>
    <property type="molecule type" value="Genomic_DNA"/>
</dbReference>
<name>A0A1N6FRC1_9BACT</name>
<accession>A0A1N6FRC1</accession>
<reference evidence="1 2" key="1">
    <citation type="submission" date="2016-11" db="EMBL/GenBank/DDBJ databases">
        <authorList>
            <person name="Jaros S."/>
            <person name="Januszkiewicz K."/>
            <person name="Wedrychowicz H."/>
        </authorList>
    </citation>
    <scope>NUCLEOTIDE SEQUENCE [LARGE SCALE GENOMIC DNA]</scope>
    <source>
        <strain evidence="1 2">DSM 24787</strain>
    </source>
</reference>
<evidence type="ECO:0000313" key="2">
    <source>
        <dbReference type="Proteomes" id="UP000185003"/>
    </source>
</evidence>
<dbReference type="RefSeq" id="WP_074239436.1">
    <property type="nucleotide sequence ID" value="NZ_FSRA01000001.1"/>
</dbReference>
<proteinExistence type="predicted"/>
<gene>
    <name evidence="1" type="ORF">SAMN04488055_2367</name>
</gene>
<protein>
    <submittedName>
        <fullName evidence="1">Uncharacterized protein</fullName>
    </submittedName>
</protein>
<keyword evidence="2" id="KW-1185">Reference proteome</keyword>
<sequence>MEWVSIKPCYLDGKVQHSSEQATFSLLTKAGFQLEHMRRAVFPSAIEYFYFHPSLYIQVHEVQGSNTEASQFFIFYPGGSTAFAEGVEQLQQRLATGHNR</sequence>
<dbReference type="AlphaFoldDB" id="A0A1N6FRC1"/>
<dbReference type="Proteomes" id="UP000185003">
    <property type="component" value="Unassembled WGS sequence"/>
</dbReference>
<dbReference type="OrthoDB" id="677859at2"/>